<protein>
    <submittedName>
        <fullName evidence="2">Uncharacterized protein</fullName>
    </submittedName>
</protein>
<keyword evidence="1" id="KW-0472">Membrane</keyword>
<gene>
    <name evidence="2" type="ORF">ACFPQ4_01750</name>
</gene>
<feature type="transmembrane region" description="Helical" evidence="1">
    <location>
        <begin position="109"/>
        <end position="130"/>
    </location>
</feature>
<keyword evidence="3" id="KW-1185">Reference proteome</keyword>
<sequence length="131" mass="13954">MADQMPETKYQVLYQSDSNKASTLKSIRDRVHQICSTHVNRLVRVQTLDGHTYEGVIVHTDGQHVRLMVSAPSGHRFFGPGFGFGGPGFGGPGFGGPGFGGPPFFGPSAAASEAAILTLVLFELLVIVLLL</sequence>
<evidence type="ECO:0000256" key="1">
    <source>
        <dbReference type="SAM" id="Phobius"/>
    </source>
</evidence>
<reference evidence="3" key="1">
    <citation type="journal article" date="2019" name="Int. J. Syst. Evol. Microbiol.">
        <title>The Global Catalogue of Microorganisms (GCM) 10K type strain sequencing project: providing services to taxonomists for standard genome sequencing and annotation.</title>
        <authorList>
            <consortium name="The Broad Institute Genomics Platform"/>
            <consortium name="The Broad Institute Genome Sequencing Center for Infectious Disease"/>
            <person name="Wu L."/>
            <person name="Ma J."/>
        </authorList>
    </citation>
    <scope>NUCLEOTIDE SEQUENCE [LARGE SCALE GENOMIC DNA]</scope>
    <source>
        <strain evidence="3">CGMCC 1.18578</strain>
    </source>
</reference>
<name>A0ABW0QT70_9BACL</name>
<evidence type="ECO:0000313" key="2">
    <source>
        <dbReference type="EMBL" id="MFC5528181.1"/>
    </source>
</evidence>
<keyword evidence="1" id="KW-1133">Transmembrane helix</keyword>
<dbReference type="EMBL" id="JBHSNC010000006">
    <property type="protein sequence ID" value="MFC5528181.1"/>
    <property type="molecule type" value="Genomic_DNA"/>
</dbReference>
<comment type="caution">
    <text evidence="2">The sequence shown here is derived from an EMBL/GenBank/DDBJ whole genome shotgun (WGS) entry which is preliminary data.</text>
</comment>
<keyword evidence="1" id="KW-0812">Transmembrane</keyword>
<organism evidence="2 3">
    <name type="scientific">Cohnella yongneupensis</name>
    <dbReference type="NCBI Taxonomy" id="425006"/>
    <lineage>
        <taxon>Bacteria</taxon>
        <taxon>Bacillati</taxon>
        <taxon>Bacillota</taxon>
        <taxon>Bacilli</taxon>
        <taxon>Bacillales</taxon>
        <taxon>Paenibacillaceae</taxon>
        <taxon>Cohnella</taxon>
    </lineage>
</organism>
<accession>A0ABW0QT70</accession>
<proteinExistence type="predicted"/>
<dbReference type="RefSeq" id="WP_378110001.1">
    <property type="nucleotide sequence ID" value="NZ_JBHSNC010000006.1"/>
</dbReference>
<dbReference type="Proteomes" id="UP001596108">
    <property type="component" value="Unassembled WGS sequence"/>
</dbReference>
<evidence type="ECO:0000313" key="3">
    <source>
        <dbReference type="Proteomes" id="UP001596108"/>
    </source>
</evidence>